<name>A0A9X1DD34_9SPHN</name>
<dbReference type="InterPro" id="IPR011008">
    <property type="entry name" value="Dimeric_a/b-barrel"/>
</dbReference>
<feature type="domain" description="EthD" evidence="1">
    <location>
        <begin position="60"/>
        <end position="146"/>
    </location>
</feature>
<dbReference type="InterPro" id="IPR006311">
    <property type="entry name" value="TAT_signal"/>
</dbReference>
<feature type="domain" description="EthD" evidence="1">
    <location>
        <begin position="178"/>
        <end position="262"/>
    </location>
</feature>
<evidence type="ECO:0000313" key="2">
    <source>
        <dbReference type="EMBL" id="MBT2187793.1"/>
    </source>
</evidence>
<dbReference type="NCBIfam" id="TIGR02118">
    <property type="entry name" value="EthD family reductase"/>
    <property type="match status" value="1"/>
</dbReference>
<reference evidence="2" key="1">
    <citation type="submission" date="2021-05" db="EMBL/GenBank/DDBJ databases">
        <title>Genome of Sphingobium sp. strain.</title>
        <authorList>
            <person name="Fan R."/>
        </authorList>
    </citation>
    <scope>NUCLEOTIDE SEQUENCE</scope>
    <source>
        <strain evidence="2">H33</strain>
    </source>
</reference>
<dbReference type="SUPFAM" id="SSF54909">
    <property type="entry name" value="Dimeric alpha+beta barrel"/>
    <property type="match status" value="2"/>
</dbReference>
<protein>
    <submittedName>
        <fullName evidence="2">EthD family reductase</fullName>
    </submittedName>
</protein>
<dbReference type="RefSeq" id="WP_214624055.1">
    <property type="nucleotide sequence ID" value="NZ_JAHGAW010000008.1"/>
</dbReference>
<organism evidence="2 3">
    <name type="scientific">Sphingobium nicotianae</name>
    <dbReference type="NCBI Taxonomy" id="2782607"/>
    <lineage>
        <taxon>Bacteria</taxon>
        <taxon>Pseudomonadati</taxon>
        <taxon>Pseudomonadota</taxon>
        <taxon>Alphaproteobacteria</taxon>
        <taxon>Sphingomonadales</taxon>
        <taxon>Sphingomonadaceae</taxon>
        <taxon>Sphingobium</taxon>
    </lineage>
</organism>
<sequence length="283" mass="30111">MDAMDEGLSNLGSHLGATRRDLMAAIAALPAALALPGALRAATTPLPASIKLLSIVARREALSQDKFRQHWLGIHGPMAREVPGLNGFILSEAVGDSAAPAPGANYASRFDGIAHIWYPSRDAMRDGMATPGSRAWIADGDLFIDRAASRGYFVSEQVVVPPPRGEGGLKHTALLVRKAGTTHEQFMAHWAGRHAELARGVPGLVGCVFNHIETGMGAQNPWAEIDGIAEIWWDSGAVNMGGRVDSPQATAWLADGDLFIDRARSRNIVSLEHAMIDPPAVHG</sequence>
<dbReference type="Proteomes" id="UP001138757">
    <property type="component" value="Unassembled WGS sequence"/>
</dbReference>
<dbReference type="GO" id="GO:0016491">
    <property type="term" value="F:oxidoreductase activity"/>
    <property type="evidence" value="ECO:0007669"/>
    <property type="project" value="InterPro"/>
</dbReference>
<dbReference type="Pfam" id="PF07110">
    <property type="entry name" value="EthD"/>
    <property type="match status" value="2"/>
</dbReference>
<proteinExistence type="predicted"/>
<dbReference type="Gene3D" id="3.30.70.100">
    <property type="match status" value="2"/>
</dbReference>
<gene>
    <name evidence="2" type="ORF">KK488_12635</name>
</gene>
<evidence type="ECO:0000313" key="3">
    <source>
        <dbReference type="Proteomes" id="UP001138757"/>
    </source>
</evidence>
<dbReference type="AlphaFoldDB" id="A0A9X1DD34"/>
<evidence type="ECO:0000259" key="1">
    <source>
        <dbReference type="Pfam" id="PF07110"/>
    </source>
</evidence>
<comment type="caution">
    <text evidence="2">The sequence shown here is derived from an EMBL/GenBank/DDBJ whole genome shotgun (WGS) entry which is preliminary data.</text>
</comment>
<dbReference type="InterPro" id="IPR009799">
    <property type="entry name" value="EthD_dom"/>
</dbReference>
<dbReference type="EMBL" id="JAHGAW010000008">
    <property type="protein sequence ID" value="MBT2187793.1"/>
    <property type="molecule type" value="Genomic_DNA"/>
</dbReference>
<accession>A0A9X1DD34</accession>
<dbReference type="PROSITE" id="PS51318">
    <property type="entry name" value="TAT"/>
    <property type="match status" value="1"/>
</dbReference>
<keyword evidence="3" id="KW-1185">Reference proteome</keyword>